<feature type="region of interest" description="Disordered" evidence="1">
    <location>
        <begin position="669"/>
        <end position="688"/>
    </location>
</feature>
<evidence type="ECO:0000259" key="4">
    <source>
        <dbReference type="Pfam" id="PF23666"/>
    </source>
</evidence>
<evidence type="ECO:0000313" key="5">
    <source>
        <dbReference type="EMBL" id="MCL6283098.1"/>
    </source>
</evidence>
<dbReference type="EMBL" id="JAMFMB010000005">
    <property type="protein sequence ID" value="MCL6283098.1"/>
    <property type="molecule type" value="Genomic_DNA"/>
</dbReference>
<reference evidence="5" key="1">
    <citation type="submission" date="2022-05" db="EMBL/GenBank/DDBJ databases">
        <authorList>
            <person name="Park J.-S."/>
        </authorList>
    </citation>
    <scope>NUCLEOTIDE SEQUENCE</scope>
    <source>
        <strain evidence="5">2012CJ41-6</strain>
    </source>
</reference>
<dbReference type="Pfam" id="PF13547">
    <property type="entry name" value="GTA_TIM"/>
    <property type="match status" value="1"/>
</dbReference>
<dbReference type="InterPro" id="IPR056490">
    <property type="entry name" value="Rcc01698_C"/>
</dbReference>
<dbReference type="InterPro" id="IPR017853">
    <property type="entry name" value="GH"/>
</dbReference>
<gene>
    <name evidence="5" type="ORF">M3P21_06085</name>
</gene>
<dbReference type="GO" id="GO:0016787">
    <property type="term" value="F:hydrolase activity"/>
    <property type="evidence" value="ECO:0007669"/>
    <property type="project" value="UniProtKB-KW"/>
</dbReference>
<feature type="domain" description="GTA TIM-barrel-like" evidence="2">
    <location>
        <begin position="448"/>
        <end position="745"/>
    </location>
</feature>
<dbReference type="Gene3D" id="3.20.20.80">
    <property type="entry name" value="Glycosidases"/>
    <property type="match status" value="1"/>
</dbReference>
<feature type="region of interest" description="Disordered" evidence="1">
    <location>
        <begin position="95"/>
        <end position="114"/>
    </location>
</feature>
<dbReference type="CDD" id="cd19607">
    <property type="entry name" value="GTA_TIM-barrel-like"/>
    <property type="match status" value="1"/>
</dbReference>
<evidence type="ECO:0000259" key="2">
    <source>
        <dbReference type="Pfam" id="PF13547"/>
    </source>
</evidence>
<dbReference type="InterPro" id="IPR025195">
    <property type="entry name" value="GTA_TIM_dom"/>
</dbReference>
<feature type="region of interest" description="Disordered" evidence="1">
    <location>
        <begin position="318"/>
        <end position="344"/>
    </location>
</feature>
<keyword evidence="6" id="KW-1185">Reference proteome</keyword>
<comment type="caution">
    <text evidence="5">The sequence shown here is derived from an EMBL/GenBank/DDBJ whole genome shotgun (WGS) entry which is preliminary data.</text>
</comment>
<evidence type="ECO:0000313" key="6">
    <source>
        <dbReference type="Proteomes" id="UP001203880"/>
    </source>
</evidence>
<organism evidence="5 6">
    <name type="scientific">Ruegeria spongiae</name>
    <dbReference type="NCBI Taxonomy" id="2942209"/>
    <lineage>
        <taxon>Bacteria</taxon>
        <taxon>Pseudomonadati</taxon>
        <taxon>Pseudomonadota</taxon>
        <taxon>Alphaproteobacteria</taxon>
        <taxon>Rhodobacterales</taxon>
        <taxon>Roseobacteraceae</taxon>
        <taxon>Ruegeria</taxon>
    </lineage>
</organism>
<evidence type="ECO:0000259" key="3">
    <source>
        <dbReference type="Pfam" id="PF13550"/>
    </source>
</evidence>
<keyword evidence="5" id="KW-0378">Hydrolase</keyword>
<dbReference type="SUPFAM" id="SSF51445">
    <property type="entry name" value="(Trans)glycosidases"/>
    <property type="match status" value="1"/>
</dbReference>
<proteinExistence type="predicted"/>
<feature type="compositionally biased region" description="Basic and acidic residues" evidence="1">
    <location>
        <begin position="676"/>
        <end position="688"/>
    </location>
</feature>
<feature type="domain" description="Rcc01698-like C-terminal" evidence="4">
    <location>
        <begin position="1059"/>
        <end position="1159"/>
    </location>
</feature>
<feature type="domain" description="Tip attachment protein J" evidence="3">
    <location>
        <begin position="804"/>
        <end position="968"/>
    </location>
</feature>
<dbReference type="Proteomes" id="UP001203880">
    <property type="component" value="Unassembled WGS sequence"/>
</dbReference>
<name>A0ABT0PZX7_9RHOB</name>
<dbReference type="Pfam" id="PF13550">
    <property type="entry name" value="Phage-tail_3"/>
    <property type="match status" value="1"/>
</dbReference>
<accession>A0ABT0PZX7</accession>
<evidence type="ECO:0000256" key="1">
    <source>
        <dbReference type="SAM" id="MobiDB-lite"/>
    </source>
</evidence>
<protein>
    <submittedName>
        <fullName evidence="5">Glycoside hydrolase/phage tail family protein</fullName>
    </submittedName>
</protein>
<dbReference type="Pfam" id="PF23666">
    <property type="entry name" value="Rcc01698_C"/>
    <property type="match status" value="1"/>
</dbReference>
<sequence length="1313" mass="143813">MATIVLSAAGAAIGGSIGGTFAGLSSVAIGRAVGATVGRLIDNRLLGQGAEPVETGKVDRFRLTQSGEGAVVSRLHGRMRIAGQMIWASQFREHVSTSGGGGGGKGAPKPPEPKVTEYSYSVSLALALCEGEIASVGRVWVDGEEIEHDRLNMRVYTGSADQLPDPTMEAVEGTGAVPAYRGTAYVVMENLPLGQFGNRVPQFSFEVVRPAQAEAEDFREDLGQAVRAVAIVPGTGEYSLATRQVNYSKGWGQHWAANVHSPTGRTDFVQSMKALREEVPACGAVSLVVSWFGGDLRCGECRVEPKIERREIDGANMPWRVSDTGRSGVAEVPRKDGEPIYGGTPADDSVVEAIKHLQAQGKRVMFYPFILMDQDESNALSDPWSEAESQPVLPWRGRITLSEAPGRAGSPDKTAAADDEVAAFFGTAQRSHFQIASGRVSYSGPQEWSFRRFILHYAALCAAAGGVSAFCIGSEMRGLTQIRGANGFPAVDALRQLAADARAILGPDTKISYAADWSEYFGYQPGDAPGDRYFHLDPLWADENIDFIGIDNYMPMADWRDEDDHLDAQAGTNSIYDIGYLQSNIEGGEGFDWYYASSEARAAQVRTPITDGDHDEPWVWRYKDLRNWWLQRHFERIGGVRQAQPTDWVPGSKPFWFTELGCAAIDKGPNQPNKFLDPKSSESRLPHHSNGLRDDFVQMQYLKAVLGYWAQPQHNPVASDYDGRMIDMANAYVWAWDARPFPVFPNNREQWSDGGNYARGHWLNGRVSNRSLASVVSEICRASNLVDDLDVSELWGVVRGYVLDQVEDARAALQPLMLRYGFDAIERDGKLVFRLRDGKQAIKILPEQFAASGELDGDVELRREGEVDMTGRVRLRFVQAGGDFDAISEEAILPDDATHAVATSEIPLALTRAEGRQTVERWLAEARVSRDTARFALPPSKLALGAGDVVQLPAPDGNTARYRVDRVEQTDLQLIEAVRVEPGIYETTEMAEDVPALRAFAPPLPVTPMFLDLPLMTGDEVPHAPYLAVAADPWPGSVAVYRSSSDEDYELGEIIAAQSVIGRTETPLFRARPGLWDRGADLQVRLISGELESRGAEALLNGANLAAIGDGSSGNWELLQFAEAELIAPETYLLRNRLRGQLGSDALMRDVWPEGSVFVLLDRTVTQLGLSSSERRIARHFRIGPAGRGYDDPVYLYRVEAFDGNGLRPYAPVHLRADPVAQGHKLNWIRRTRIDGDSWDAPEVPLGEESESYLLRVLRGGSVLREATLGAPEWVYTAAMQAQDDTQSGVRIEVAQVSARFGSGPFAGLNWGQ</sequence>
<dbReference type="RefSeq" id="WP_249707709.1">
    <property type="nucleotide sequence ID" value="NZ_JAMFMB010000005.1"/>
</dbReference>
<dbReference type="InterPro" id="IPR032876">
    <property type="entry name" value="J_dom"/>
</dbReference>